<reference evidence="5 6" key="1">
    <citation type="submission" date="2025-04" db="UniProtKB">
        <authorList>
            <consortium name="RefSeq"/>
        </authorList>
    </citation>
    <scope>IDENTIFICATION</scope>
</reference>
<dbReference type="OMA" id="MGFPERD"/>
<evidence type="ECO:0000313" key="4">
    <source>
        <dbReference type="Proteomes" id="UP000189703"/>
    </source>
</evidence>
<dbReference type="PROSITE" id="PS51840">
    <property type="entry name" value="C2_NT"/>
    <property type="match status" value="1"/>
</dbReference>
<sequence length="2429" mass="278264">MSRIAKWKLEKTKVKVVFRLQFHATHIPQTGWDKLFISFIPADSGKATAKTTKANVRNGTCKWADPIYETTRLLQDAKTKQYDEKMYKLVMAMGSSRSSLLGEAYINLADFADASKPSTVALPLQGCSHGTVLHVTVQLLTSKTGFREFEQERELREKGLQLTSNQTIHEKPAQKLPASVEMANDQIDKVNSRVGFNSESRGLPSLGEEMELNEENADSAIGIDGSSYTSENLYAEKHDTSSTHEMDNIKSTTSADLCGPPFDQSPQPERGDQSDNQDLAQRSSNWVHGWNPDYSMDNDLANDYEENNRLRGSLKVAESSILELKQEITSLQSHADEFGAETQKFSQQLAAEIASGEKLAKEVSILKLECLKLKDDFEQLKHSGLDSHLTKKEVIEKDWESLYQDLQVRWSKGLLIMEDKVRELQNKACLRCHERDFRFLHSDFQALQCILQDLRQGTTEVISVLGIVPGERADVKEIEPISIQKHEQSVPGEKLDGFGLDQYRSEDIPCCLRRPMEFPEEHDTIDSIPVLKGKISDLLRELEESKAERENLTTKMDQMECYYEALVQELEESQKQMLGELQSLRNEHASCLYTISSCKAQMEVMHQDMNEQFLRSAEDRHNLESLNKELERRAITSETALKRARWSYSTAVDQLQKDLELLSYQVLSMFETNENLISQAFAESSQPCFEEFLETGQRANALLQEQYKTGVQRSQGMVHISQKAEKELALGQVPPFHNVLVEDEKSFSLHANIVGEVQRSSDALDSFSCPKTEHPLTKLSCEESYSAELFQCQNQNAELEKQLLDGEILFKDLRRSLHLQEELYRKAEFELYEMHVANIHLDVYSKVLQEALHEACSGITLMKERMDALAEQLDKSTQSKELLMLRLQSALDDVKSLNECKLNCIAKCDDLGLQNNILEAKLESISNENFLLSEKIAECEKLMVEYGSYKNKYITCSAEKTELANLLKQETVEKYNLQNEVSTVHAELKTIKSKFDKLGSERDNLEITINFLQDKLRSLMSTMLSYNEQLNGQTIQGKSLQQELENNDFINIILHLDELQKKTYETILQLIQDKKDLEEERDIAQRSLNQKDSDILIMKQKFELDIQDMVTKLDLSNLNVENLQLQFKDIANKLEVSSGSEEKYAAENRDLSSKIADLEIQLEHVTTENKNLVTKILKLSQEKQDAEAEKDITRESLGSKESEILNMKKKFGSDVQDMVMKLHLSNAHVDKLQLELEDTINKLNISSQAEEKYAEQNRGLVSKIESLEIQLEHVSTENGNLETKILQVSQEKKDAEEGRDIAQRSLSAKDSELMIMRKKLEFEVQDMLSKLHLSNALAEELQLELDTSRQLKVNSVAEEKYAEQNRGLVSKIEDLEIQLECVKSENRNLVTKIFQLNQEKDAEEERDIVRGLLSCKDSEILIIKQKFESDVQDMVSKLDMFNAHVENLQLQLEHIANKLNINSGAEEKYSEQSRELLSKFADLEIQLEHVASENRNLARKILVFESTAESEIFMMRQKFEADVQDMVTKLGLSDAHLEKLQLALEDISKKLKVSSIADEKFAEQNNELLSKFAMMEVELQQVTADYRSIVQRALVLESINEELERTKLIITELKQENQTLIMSLQSSNEDCVKLGVELSTVKESLRSVQDKLHVERGLRAELEATVMDLTSQLKENHDQLFSFNEQKAELIQIKQLVSDLELEKSRVCHRLFTSEEFASSLQLQVIDLENHLTEMHECLLAADLKSIFTRNQFQTRMEELAQQVLSLDACHEELFMKHFDVLAALNKHVASEAQCVEENARLLTTVNSMKSELEDSAFEKRTLKDENRALLIELEKCKTEAAIAKISDIEDIHWYKIEVEQLKCMLVNSEEEIDNLTASRYELEIAIIALRAKLDEQHGQISLLEEYGNEVTMLRNKCNELAHKLSEQILRAEEFKNLSIHLKELKDQVDTESLQAREKRETEASSIAAQESLRIAFIREQCETKLQELKSQLYISKKHGEEMLLKLQDALDEVETRKKSEVFHIKRNEELSLKILELETELKIVISDKREKVKAYDEMKAELECSLISLDCCKEEKEKVEASLQECNEERTRIAVELRLMKEQMENSVSCINAQEGNFGLGTPRHMITEQVTEKFQQEPPVAGILSYERDAIDMFPANEKTRSHHPKSSDKNSLFPCEQVEDSCTVPSDESNHSSEQMKLPTVQDGSKSMIGHSRKVIVNEEDLIQNSAMGLAILNDHFKAKSLKSTMDLLHKELERMRNENLAPLSKDDHIDPDFQGLQRELLQLQEANEQLGSMFPLFNEISGSGNALERVLALEIELAEALQAKKKSNLHFQSSFLKQHRDEEAIFKSFRDINELIKDMLELKGRYTSVESELKEMHGRYSQLSLQFAEVEGERQKLLMTLKNRVPRKKLPLIRSTSASLEEHQY</sequence>
<dbReference type="PANTHER" id="PTHR34452:SF1">
    <property type="entry name" value="SPORULATION-SPECIFIC PROTEIN"/>
    <property type="match status" value="1"/>
</dbReference>
<evidence type="ECO:0000313" key="7">
    <source>
        <dbReference type="RefSeq" id="XP_010269152.1"/>
    </source>
</evidence>
<dbReference type="Proteomes" id="UP000189703">
    <property type="component" value="Unplaced"/>
</dbReference>
<evidence type="ECO:0000313" key="6">
    <source>
        <dbReference type="RefSeq" id="XP_010269151.1"/>
    </source>
</evidence>
<dbReference type="RefSeq" id="XP_010269150.1">
    <property type="nucleotide sequence ID" value="XM_010270848.2"/>
</dbReference>
<feature type="coiled-coil region" evidence="1">
    <location>
        <begin position="995"/>
        <end position="1029"/>
    </location>
</feature>
<dbReference type="STRING" id="4432.A0A1U8B014"/>
<keyword evidence="4" id="KW-1185">Reference proteome</keyword>
<dbReference type="InterPro" id="IPR019448">
    <property type="entry name" value="NT-C2"/>
</dbReference>
<feature type="coiled-coil region" evidence="1">
    <location>
        <begin position="1596"/>
        <end position="1630"/>
    </location>
</feature>
<feature type="region of interest" description="Disordered" evidence="2">
    <location>
        <begin position="2184"/>
        <end position="2209"/>
    </location>
</feature>
<dbReference type="OrthoDB" id="2018427at2759"/>
<feature type="coiled-coil region" evidence="1">
    <location>
        <begin position="1904"/>
        <end position="1962"/>
    </location>
</feature>
<dbReference type="RefSeq" id="XP_010269152.1">
    <property type="nucleotide sequence ID" value="XM_010270850.2"/>
</dbReference>
<gene>
    <name evidence="5 6 7" type="primary">LOC104605900</name>
</gene>
<feature type="compositionally biased region" description="Polar residues" evidence="2">
    <location>
        <begin position="2186"/>
        <end position="2198"/>
    </location>
</feature>
<feature type="coiled-coil region" evidence="1">
    <location>
        <begin position="2028"/>
        <end position="2104"/>
    </location>
</feature>
<feature type="coiled-coil region" evidence="1">
    <location>
        <begin position="307"/>
        <end position="334"/>
    </location>
</feature>
<feature type="coiled-coil region" evidence="1">
    <location>
        <begin position="1659"/>
        <end position="1703"/>
    </location>
</feature>
<feature type="coiled-coil region" evidence="1">
    <location>
        <begin position="2242"/>
        <end position="2297"/>
    </location>
</feature>
<feature type="region of interest" description="Disordered" evidence="2">
    <location>
        <begin position="251"/>
        <end position="292"/>
    </location>
</feature>
<feature type="domain" description="C2 NT-type" evidence="3">
    <location>
        <begin position="6"/>
        <end position="141"/>
    </location>
</feature>
<dbReference type="eggNOG" id="ENOG502QRAN">
    <property type="taxonomic scope" value="Eukaryota"/>
</dbReference>
<dbReference type="KEGG" id="nnu:104605900"/>
<dbReference type="Pfam" id="PF10358">
    <property type="entry name" value="NT-C2"/>
    <property type="match status" value="1"/>
</dbReference>
<feature type="compositionally biased region" description="Polar residues" evidence="2">
    <location>
        <begin position="274"/>
        <end position="286"/>
    </location>
</feature>
<evidence type="ECO:0000256" key="1">
    <source>
        <dbReference type="SAM" id="Coils"/>
    </source>
</evidence>
<evidence type="ECO:0000313" key="5">
    <source>
        <dbReference type="RefSeq" id="XP_010269150.1"/>
    </source>
</evidence>
<dbReference type="GeneID" id="104605900"/>
<accession>A0A1U8B014</accession>
<feature type="coiled-coil region" evidence="1">
    <location>
        <begin position="1438"/>
        <end position="1500"/>
    </location>
</feature>
<dbReference type="RefSeq" id="XP_010269151.1">
    <property type="nucleotide sequence ID" value="XM_010270849.2"/>
</dbReference>
<dbReference type="PANTHER" id="PTHR34452">
    <property type="entry name" value="MYOSIN HEAVY CHAIN-RELATED PROTEIN"/>
    <property type="match status" value="1"/>
</dbReference>
<evidence type="ECO:0000256" key="2">
    <source>
        <dbReference type="SAM" id="MobiDB-lite"/>
    </source>
</evidence>
<proteinExistence type="predicted"/>
<protein>
    <submittedName>
        <fullName evidence="5 6">Golgin subfamily B member 1-like isoform X1</fullName>
    </submittedName>
</protein>
<name>A0A1U8B014_NELNU</name>
<organism evidence="4 6">
    <name type="scientific">Nelumbo nucifera</name>
    <name type="common">Sacred lotus</name>
    <dbReference type="NCBI Taxonomy" id="4432"/>
    <lineage>
        <taxon>Eukaryota</taxon>
        <taxon>Viridiplantae</taxon>
        <taxon>Streptophyta</taxon>
        <taxon>Embryophyta</taxon>
        <taxon>Tracheophyta</taxon>
        <taxon>Spermatophyta</taxon>
        <taxon>Magnoliopsida</taxon>
        <taxon>Proteales</taxon>
        <taxon>Nelumbonaceae</taxon>
        <taxon>Nelumbo</taxon>
    </lineage>
</organism>
<feature type="coiled-coil region" evidence="1">
    <location>
        <begin position="1067"/>
        <end position="1094"/>
    </location>
</feature>
<evidence type="ECO:0000259" key="3">
    <source>
        <dbReference type="PROSITE" id="PS51840"/>
    </source>
</evidence>
<feature type="coiled-coil region" evidence="1">
    <location>
        <begin position="528"/>
        <end position="587"/>
    </location>
</feature>
<feature type="coiled-coil region" evidence="1">
    <location>
        <begin position="1820"/>
        <end position="1879"/>
    </location>
</feature>
<feature type="coiled-coil region" evidence="1">
    <location>
        <begin position="1358"/>
        <end position="1406"/>
    </location>
</feature>
<feature type="coiled-coil region" evidence="1">
    <location>
        <begin position="1141"/>
        <end position="1196"/>
    </location>
</feature>
<keyword evidence="1" id="KW-0175">Coiled coil</keyword>